<dbReference type="AlphaFoldDB" id="E8LMJ7"/>
<dbReference type="EMBL" id="AEVO01000140">
    <property type="protein sequence ID" value="EFY06259.1"/>
    <property type="molecule type" value="Genomic_DNA"/>
</dbReference>
<dbReference type="HOGENOM" id="CLU_1739582_0_0_6"/>
<dbReference type="STRING" id="762983.HMPREF9444_01989"/>
<evidence type="ECO:0000313" key="2">
    <source>
        <dbReference type="Proteomes" id="UP000018458"/>
    </source>
</evidence>
<reference evidence="1 2" key="1">
    <citation type="submission" date="2011-01" db="EMBL/GenBank/DDBJ databases">
        <authorList>
            <person name="Weinstock G."/>
            <person name="Sodergren E."/>
            <person name="Clifton S."/>
            <person name="Fulton L."/>
            <person name="Fulton B."/>
            <person name="Courtney L."/>
            <person name="Fronick C."/>
            <person name="Harrison M."/>
            <person name="Strong C."/>
            <person name="Farmer C."/>
            <person name="Delahaunty K."/>
            <person name="Markovic C."/>
            <person name="Hall O."/>
            <person name="Minx P."/>
            <person name="Tomlinson C."/>
            <person name="Mitreva M."/>
            <person name="Hou S."/>
            <person name="Chen J."/>
            <person name="Wollam A."/>
            <person name="Pepin K.H."/>
            <person name="Johnson M."/>
            <person name="Bhonagiri V."/>
            <person name="Zhang X."/>
            <person name="Suruliraj S."/>
            <person name="Warren W."/>
            <person name="Chinwalla A."/>
            <person name="Mardis E.R."/>
            <person name="Wilson R.K."/>
        </authorList>
    </citation>
    <scope>NUCLEOTIDE SEQUENCE [LARGE SCALE GENOMIC DNA]</scope>
    <source>
        <strain evidence="2">DSM 22608 / JCM 16073 / KCTC 15190 / YIT 12066</strain>
    </source>
</reference>
<evidence type="ECO:0000313" key="1">
    <source>
        <dbReference type="EMBL" id="EFY06259.1"/>
    </source>
</evidence>
<proteinExistence type="predicted"/>
<organism evidence="1 2">
    <name type="scientific">Succinatimonas hippei (strain DSM 22608 / JCM 16073 / KCTC 15190 / YIT 12066)</name>
    <dbReference type="NCBI Taxonomy" id="762983"/>
    <lineage>
        <taxon>Bacteria</taxon>
        <taxon>Pseudomonadati</taxon>
        <taxon>Pseudomonadota</taxon>
        <taxon>Gammaproteobacteria</taxon>
        <taxon>Aeromonadales</taxon>
        <taxon>Succinivibrionaceae</taxon>
        <taxon>Succinatimonas</taxon>
    </lineage>
</organism>
<sequence length="150" mass="16659">MQSYAAVYRQYCDLRYELPRIQDICRNIGISNNSLVLSRFYYESQSEPWLIKFNAQNNIKTERPVLCEPAVAEESSFVSKIKLNDLPGEVVTISELKSSGQELELTTVHTVAAAGRTEVKVQIKGSKIAFAVDNAALVSTVVGIIKGLYV</sequence>
<gene>
    <name evidence="1" type="ORF">HMPREF9444_01989</name>
</gene>
<accession>E8LMJ7</accession>
<comment type="caution">
    <text evidence="1">The sequence shown here is derived from an EMBL/GenBank/DDBJ whole genome shotgun (WGS) entry which is preliminary data.</text>
</comment>
<dbReference type="Proteomes" id="UP000018458">
    <property type="component" value="Unassembled WGS sequence"/>
</dbReference>
<name>E8LMJ7_SUCHY</name>
<keyword evidence="2" id="KW-1185">Reference proteome</keyword>
<protein>
    <submittedName>
        <fullName evidence="1">Uncharacterized protein</fullName>
    </submittedName>
</protein>